<sequence>MKTTALMIPAVALTLAACSATAGAGSAGPANPAAVPYAAGQAGNAAAGQAGNDADVRFSQEMIPHHWQAIQIAALASDRGSDPYVRKLAREITENEAADIRVMSGWLRSWGKPVPSGDLGSGHDMPGMISQTQILALEGRSGADFDRLWLTVLAKHLDSGIAMAEKVLGAGTHPGTRDLAKKIVTTQRAEIAQITDRLG</sequence>
<accession>A0A8J3XYT8</accession>
<dbReference type="Proteomes" id="UP000605992">
    <property type="component" value="Unassembled WGS sequence"/>
</dbReference>
<dbReference type="InterPro" id="IPR005183">
    <property type="entry name" value="DUF305_CopM-like"/>
</dbReference>
<keyword evidence="4" id="KW-1185">Reference proteome</keyword>
<keyword evidence="1" id="KW-0732">Signal</keyword>
<dbReference type="PANTHER" id="PTHR36933:SF1">
    <property type="entry name" value="SLL0788 PROTEIN"/>
    <property type="match status" value="1"/>
</dbReference>
<dbReference type="AlphaFoldDB" id="A0A8J3XYT8"/>
<protein>
    <recommendedName>
        <fullName evidence="2">DUF305 domain-containing protein</fullName>
    </recommendedName>
</protein>
<dbReference type="PANTHER" id="PTHR36933">
    <property type="entry name" value="SLL0788 PROTEIN"/>
    <property type="match status" value="1"/>
</dbReference>
<dbReference type="EMBL" id="BOOR01000057">
    <property type="protein sequence ID" value="GII57905.1"/>
    <property type="molecule type" value="Genomic_DNA"/>
</dbReference>
<evidence type="ECO:0000259" key="2">
    <source>
        <dbReference type="Pfam" id="PF03713"/>
    </source>
</evidence>
<evidence type="ECO:0000256" key="1">
    <source>
        <dbReference type="SAM" id="SignalP"/>
    </source>
</evidence>
<name>A0A8J3XYT8_9ACTN</name>
<evidence type="ECO:0000313" key="4">
    <source>
        <dbReference type="Proteomes" id="UP000605992"/>
    </source>
</evidence>
<gene>
    <name evidence="3" type="ORF">Pth03_62940</name>
</gene>
<dbReference type="Gene3D" id="1.20.1260.10">
    <property type="match status" value="1"/>
</dbReference>
<reference evidence="3" key="1">
    <citation type="submission" date="2021-01" db="EMBL/GenBank/DDBJ databases">
        <title>Whole genome shotgun sequence of Planotetraspora thailandica NBRC 104271.</title>
        <authorList>
            <person name="Komaki H."/>
            <person name="Tamura T."/>
        </authorList>
    </citation>
    <scope>NUCLEOTIDE SEQUENCE</scope>
    <source>
        <strain evidence="3">NBRC 104271</strain>
    </source>
</reference>
<organism evidence="3 4">
    <name type="scientific">Planotetraspora thailandica</name>
    <dbReference type="NCBI Taxonomy" id="487172"/>
    <lineage>
        <taxon>Bacteria</taxon>
        <taxon>Bacillati</taxon>
        <taxon>Actinomycetota</taxon>
        <taxon>Actinomycetes</taxon>
        <taxon>Streptosporangiales</taxon>
        <taxon>Streptosporangiaceae</taxon>
        <taxon>Planotetraspora</taxon>
    </lineage>
</organism>
<dbReference type="Pfam" id="PF03713">
    <property type="entry name" value="DUF305"/>
    <property type="match status" value="1"/>
</dbReference>
<dbReference type="RefSeq" id="WP_203948022.1">
    <property type="nucleotide sequence ID" value="NZ_BOOR01000057.1"/>
</dbReference>
<evidence type="ECO:0000313" key="3">
    <source>
        <dbReference type="EMBL" id="GII57905.1"/>
    </source>
</evidence>
<dbReference type="InterPro" id="IPR012347">
    <property type="entry name" value="Ferritin-like"/>
</dbReference>
<comment type="caution">
    <text evidence="3">The sequence shown here is derived from an EMBL/GenBank/DDBJ whole genome shotgun (WGS) entry which is preliminary data.</text>
</comment>
<dbReference type="PROSITE" id="PS51257">
    <property type="entry name" value="PROKAR_LIPOPROTEIN"/>
    <property type="match status" value="1"/>
</dbReference>
<feature type="chain" id="PRO_5035226204" description="DUF305 domain-containing protein" evidence="1">
    <location>
        <begin position="25"/>
        <end position="199"/>
    </location>
</feature>
<feature type="domain" description="DUF305" evidence="2">
    <location>
        <begin position="55"/>
        <end position="196"/>
    </location>
</feature>
<proteinExistence type="predicted"/>
<feature type="signal peptide" evidence="1">
    <location>
        <begin position="1"/>
        <end position="24"/>
    </location>
</feature>